<accession>A0A941CXN3</accession>
<dbReference type="Proteomes" id="UP000622580">
    <property type="component" value="Unassembled WGS sequence"/>
</dbReference>
<evidence type="ECO:0000256" key="1">
    <source>
        <dbReference type="ARBA" id="ARBA00022630"/>
    </source>
</evidence>
<organism evidence="4 5">
    <name type="scientific">Phenylobacterium glaciei</name>
    <dbReference type="NCBI Taxonomy" id="2803784"/>
    <lineage>
        <taxon>Bacteria</taxon>
        <taxon>Pseudomonadati</taxon>
        <taxon>Pseudomonadota</taxon>
        <taxon>Alphaproteobacteria</taxon>
        <taxon>Caulobacterales</taxon>
        <taxon>Caulobacteraceae</taxon>
        <taxon>Phenylobacterium</taxon>
    </lineage>
</organism>
<dbReference type="PANTHER" id="PTHR43656">
    <property type="entry name" value="BINDING OXIDOREDUCTASE, PUTATIVE (AFU_ORTHOLOGUE AFUA_2G08260)-RELATED"/>
    <property type="match status" value="1"/>
</dbReference>
<evidence type="ECO:0000313" key="5">
    <source>
        <dbReference type="Proteomes" id="UP000622580"/>
    </source>
</evidence>
<dbReference type="GO" id="GO:0010181">
    <property type="term" value="F:FMN binding"/>
    <property type="evidence" value="ECO:0007669"/>
    <property type="project" value="InterPro"/>
</dbReference>
<dbReference type="Pfam" id="PF00724">
    <property type="entry name" value="Oxidored_FMN"/>
    <property type="match status" value="1"/>
</dbReference>
<comment type="caution">
    <text evidence="4">The sequence shown here is derived from an EMBL/GenBank/DDBJ whole genome shotgun (WGS) entry which is preliminary data.</text>
</comment>
<keyword evidence="5" id="KW-1185">Reference proteome</keyword>
<dbReference type="InterPro" id="IPR001155">
    <property type="entry name" value="OxRdtase_FMN_N"/>
</dbReference>
<evidence type="ECO:0000259" key="3">
    <source>
        <dbReference type="Pfam" id="PF00724"/>
    </source>
</evidence>
<evidence type="ECO:0000313" key="4">
    <source>
        <dbReference type="EMBL" id="MBR7617767.1"/>
    </source>
</evidence>
<dbReference type="InterPro" id="IPR013785">
    <property type="entry name" value="Aldolase_TIM"/>
</dbReference>
<dbReference type="RefSeq" id="WP_215337268.1">
    <property type="nucleotide sequence ID" value="NZ_JAGSGD010000001.1"/>
</dbReference>
<dbReference type="SUPFAM" id="SSF51395">
    <property type="entry name" value="FMN-linked oxidoreductases"/>
    <property type="match status" value="1"/>
</dbReference>
<keyword evidence="2" id="KW-0560">Oxidoreductase</keyword>
<dbReference type="CDD" id="cd02803">
    <property type="entry name" value="OYE_like_FMN_family"/>
    <property type="match status" value="1"/>
</dbReference>
<dbReference type="InterPro" id="IPR051799">
    <property type="entry name" value="NADH_flavin_oxidoreductase"/>
</dbReference>
<name>A0A941CXN3_9CAUL</name>
<evidence type="ECO:0000256" key="2">
    <source>
        <dbReference type="ARBA" id="ARBA00023002"/>
    </source>
</evidence>
<dbReference type="AlphaFoldDB" id="A0A941CXN3"/>
<proteinExistence type="predicted"/>
<protein>
    <submittedName>
        <fullName evidence="4">NADH:flavin oxidoreductase</fullName>
    </submittedName>
</protein>
<feature type="domain" description="NADH:flavin oxidoreductase/NADH oxidase N-terminal" evidence="3">
    <location>
        <begin position="8"/>
        <end position="323"/>
    </location>
</feature>
<dbReference type="GO" id="GO:0016491">
    <property type="term" value="F:oxidoreductase activity"/>
    <property type="evidence" value="ECO:0007669"/>
    <property type="project" value="UniProtKB-KW"/>
</dbReference>
<keyword evidence="1" id="KW-0285">Flavoprotein</keyword>
<dbReference type="EMBL" id="JAGSGD010000001">
    <property type="protein sequence ID" value="MBR7617767.1"/>
    <property type="molecule type" value="Genomic_DNA"/>
</dbReference>
<sequence>MTALPANLLAPMTFPHGPAMKNRLMLAPLTNLQSHVDGTMSEDEFHWLTLRAQGGFGLTMTCAAHVQRIGQGFPGQMGIWSDNHIPGLTRLATAIKAADSVAVVQLHHAGYRSPAALIGTQPVGPSDDEASGSRGLSTAEVEQVVEDFIVAAVRAKTAGFDGVEVHGAHSYILCQFLSAGLNRRTDPYGGSAENRGRIIVEILKGVRERCGPDFLLGLRLSPERFDLDLREIADFAQHVMAEKMIDFLDMSLWDAFKEPADEAYKGRTLMSYFTELDRGDVRLGVAGKIMSAADARAMLEAGADFVLLGRAAILHHDWVHRVEIDPDFAPISLPVTREHLRHEGLGPAFVDYMATWKGFVTEPEAVVA</sequence>
<gene>
    <name evidence="4" type="ORF">JKL49_00065</name>
</gene>
<dbReference type="Gene3D" id="3.20.20.70">
    <property type="entry name" value="Aldolase class I"/>
    <property type="match status" value="1"/>
</dbReference>
<dbReference type="PANTHER" id="PTHR43656:SF2">
    <property type="entry name" value="BINDING OXIDOREDUCTASE, PUTATIVE (AFU_ORTHOLOGUE AFUA_2G08260)-RELATED"/>
    <property type="match status" value="1"/>
</dbReference>
<reference evidence="4" key="1">
    <citation type="submission" date="2021-04" db="EMBL/GenBank/DDBJ databases">
        <title>Draft genome assembly of strain Phenylobacterium sp. 20VBR1 using MiniION and Illumina platforms.</title>
        <authorList>
            <person name="Thomas F.A."/>
            <person name="Krishnan K.P."/>
            <person name="Sinha R.K."/>
        </authorList>
    </citation>
    <scope>NUCLEOTIDE SEQUENCE</scope>
    <source>
        <strain evidence="4">20VBR1</strain>
    </source>
</reference>